<keyword evidence="2 6" id="KW-0812">Transmembrane</keyword>
<dbReference type="Proteomes" id="UP000267821">
    <property type="component" value="Unassembled WGS sequence"/>
</dbReference>
<accession>A0A3N4LN85</accession>
<evidence type="ECO:0000313" key="7">
    <source>
        <dbReference type="EMBL" id="RPB23128.1"/>
    </source>
</evidence>
<evidence type="ECO:0000313" key="8">
    <source>
        <dbReference type="Proteomes" id="UP000267821"/>
    </source>
</evidence>
<organism evidence="7 8">
    <name type="scientific">Terfezia boudieri ATCC MYA-4762</name>
    <dbReference type="NCBI Taxonomy" id="1051890"/>
    <lineage>
        <taxon>Eukaryota</taxon>
        <taxon>Fungi</taxon>
        <taxon>Dikarya</taxon>
        <taxon>Ascomycota</taxon>
        <taxon>Pezizomycotina</taxon>
        <taxon>Pezizomycetes</taxon>
        <taxon>Pezizales</taxon>
        <taxon>Pezizaceae</taxon>
        <taxon>Terfezia</taxon>
    </lineage>
</organism>
<dbReference type="InterPro" id="IPR013946">
    <property type="entry name" value="NCA2-like"/>
</dbReference>
<name>A0A3N4LN85_9PEZI</name>
<keyword evidence="3 6" id="KW-1133">Transmembrane helix</keyword>
<dbReference type="PANTHER" id="PTHR28234">
    <property type="entry name" value="NUCLEAR CONTROL OF ATPASE PROTEIN 2"/>
    <property type="match status" value="1"/>
</dbReference>
<dbReference type="PANTHER" id="PTHR28234:SF1">
    <property type="entry name" value="NUCLEAR CONTROL OF ATPASE PROTEIN 2"/>
    <property type="match status" value="1"/>
</dbReference>
<dbReference type="GO" id="GO:0005741">
    <property type="term" value="C:mitochondrial outer membrane"/>
    <property type="evidence" value="ECO:0007669"/>
    <property type="project" value="TreeGrafter"/>
</dbReference>
<dbReference type="EMBL" id="ML121548">
    <property type="protein sequence ID" value="RPB23128.1"/>
    <property type="molecule type" value="Genomic_DNA"/>
</dbReference>
<keyword evidence="5 6" id="KW-0472">Membrane</keyword>
<keyword evidence="4" id="KW-0496">Mitochondrion</keyword>
<dbReference type="OrthoDB" id="413313at2759"/>
<keyword evidence="8" id="KW-1185">Reference proteome</keyword>
<evidence type="ECO:0000256" key="6">
    <source>
        <dbReference type="SAM" id="Phobius"/>
    </source>
</evidence>
<proteinExistence type="predicted"/>
<evidence type="ECO:0000256" key="4">
    <source>
        <dbReference type="ARBA" id="ARBA00023128"/>
    </source>
</evidence>
<evidence type="ECO:0000256" key="2">
    <source>
        <dbReference type="ARBA" id="ARBA00022692"/>
    </source>
</evidence>
<dbReference type="Pfam" id="PF08637">
    <property type="entry name" value="NCA2"/>
    <property type="match status" value="1"/>
</dbReference>
<evidence type="ECO:0000256" key="3">
    <source>
        <dbReference type="ARBA" id="ARBA00022989"/>
    </source>
</evidence>
<evidence type="ECO:0000256" key="1">
    <source>
        <dbReference type="ARBA" id="ARBA00004225"/>
    </source>
</evidence>
<dbReference type="InParanoid" id="A0A3N4LN85"/>
<feature type="transmembrane region" description="Helical" evidence="6">
    <location>
        <begin position="536"/>
        <end position="558"/>
    </location>
</feature>
<comment type="subcellular location">
    <subcellularLocation>
        <location evidence="1">Mitochondrion membrane</location>
        <topology evidence="1">Multi-pass membrane protein</topology>
    </subcellularLocation>
</comment>
<evidence type="ECO:0000256" key="5">
    <source>
        <dbReference type="ARBA" id="ARBA00023136"/>
    </source>
</evidence>
<reference evidence="7 8" key="1">
    <citation type="journal article" date="2018" name="Nat. Ecol. Evol.">
        <title>Pezizomycetes genomes reveal the molecular basis of ectomycorrhizal truffle lifestyle.</title>
        <authorList>
            <person name="Murat C."/>
            <person name="Payen T."/>
            <person name="Noel B."/>
            <person name="Kuo A."/>
            <person name="Morin E."/>
            <person name="Chen J."/>
            <person name="Kohler A."/>
            <person name="Krizsan K."/>
            <person name="Balestrini R."/>
            <person name="Da Silva C."/>
            <person name="Montanini B."/>
            <person name="Hainaut M."/>
            <person name="Levati E."/>
            <person name="Barry K.W."/>
            <person name="Belfiori B."/>
            <person name="Cichocki N."/>
            <person name="Clum A."/>
            <person name="Dockter R.B."/>
            <person name="Fauchery L."/>
            <person name="Guy J."/>
            <person name="Iotti M."/>
            <person name="Le Tacon F."/>
            <person name="Lindquist E.A."/>
            <person name="Lipzen A."/>
            <person name="Malagnac F."/>
            <person name="Mello A."/>
            <person name="Molinier V."/>
            <person name="Miyauchi S."/>
            <person name="Poulain J."/>
            <person name="Riccioni C."/>
            <person name="Rubini A."/>
            <person name="Sitrit Y."/>
            <person name="Splivallo R."/>
            <person name="Traeger S."/>
            <person name="Wang M."/>
            <person name="Zifcakova L."/>
            <person name="Wipf D."/>
            <person name="Zambonelli A."/>
            <person name="Paolocci F."/>
            <person name="Nowrousian M."/>
            <person name="Ottonello S."/>
            <person name="Baldrian P."/>
            <person name="Spatafora J.W."/>
            <person name="Henrissat B."/>
            <person name="Nagy L.G."/>
            <person name="Aury J.M."/>
            <person name="Wincker P."/>
            <person name="Grigoriev I.V."/>
            <person name="Bonfante P."/>
            <person name="Martin F.M."/>
        </authorList>
    </citation>
    <scope>NUCLEOTIDE SEQUENCE [LARGE SCALE GENOMIC DNA]</scope>
    <source>
        <strain evidence="7 8">ATCC MYA-4762</strain>
    </source>
</reference>
<dbReference type="AlphaFoldDB" id="A0A3N4LN85"/>
<protein>
    <submittedName>
        <fullName evidence="7">NCA2-domain-containing protein</fullName>
    </submittedName>
</protein>
<sequence>MSFISDQLRALDLQLERLQVDYIPSEPTGLDTFDLVQESQRVQQLKKLVKLVTIANGSTSACISREKLLQLLQSANIRGSEDPLDVDGDPRRSQAAYERELEWLFLAKATILVYGITFHTLLEQTLPLSEDLYYWDEVLSSYRYTVLYSVQIAPVKLLEASKEVFHDAMRRFKEPREKNLDIELPPIHSEPMRSKKLSESLQKFYYLVKNSLRGRLEELRRRSRMTSPFTIVRHDIRKKQAMIRWLRETQAASLGILIGETLNFDYVEDLKAEWKSVVEKAARLMENITRNVGTVTPHSIERFEELIFLEEGEYDLSSPPNIKIRTTLLSLQLQKILRVDLPAQAVASKKVIASHGRPSVLVRYWAPATILLFSSSKILKVLARRQADLSVWAKDTATTIIDFWNNWVIDPVKNILGTIRHDEDSEVALMSRRSLTADMESLERMVMDFATDNPDMSVKNPGAILTPQELEVIREHVKEGDLTPVLKAYERDLRKPFKGAIKGELIRALLIQIQKTKVDVEVAISGIDRLLKSQELVFGLVGLTPGLLATWVTMRWVSGFMSGRRGIRRGKVSEEMVRVLRHIDRILSTSSRKGTNCQLSYKEHGLLLCEVVVLRELAKQGLPKKLYGGFIQEMEELVNIHAGIERQQKAVDRVRWAYAKWIH</sequence>
<dbReference type="STRING" id="1051890.A0A3N4LN85"/>
<gene>
    <name evidence="7" type="ORF">L211DRAFT_298787</name>
</gene>